<feature type="region of interest" description="Disordered" evidence="1">
    <location>
        <begin position="69"/>
        <end position="88"/>
    </location>
</feature>
<evidence type="ECO:0000313" key="3">
    <source>
        <dbReference type="Proteomes" id="UP001347796"/>
    </source>
</evidence>
<protein>
    <submittedName>
        <fullName evidence="2">Uncharacterized protein</fullName>
    </submittedName>
</protein>
<comment type="caution">
    <text evidence="2">The sequence shown here is derived from an EMBL/GenBank/DDBJ whole genome shotgun (WGS) entry which is preliminary data.</text>
</comment>
<accession>A0AAN8KBC5</accession>
<gene>
    <name evidence="2" type="ORF">SNE40_005857</name>
</gene>
<dbReference type="Proteomes" id="UP001347796">
    <property type="component" value="Unassembled WGS sequence"/>
</dbReference>
<organism evidence="2 3">
    <name type="scientific">Patella caerulea</name>
    <name type="common">Rayed Mediterranean limpet</name>
    <dbReference type="NCBI Taxonomy" id="87958"/>
    <lineage>
        <taxon>Eukaryota</taxon>
        <taxon>Metazoa</taxon>
        <taxon>Spiralia</taxon>
        <taxon>Lophotrochozoa</taxon>
        <taxon>Mollusca</taxon>
        <taxon>Gastropoda</taxon>
        <taxon>Patellogastropoda</taxon>
        <taxon>Patelloidea</taxon>
        <taxon>Patellidae</taxon>
        <taxon>Patella</taxon>
    </lineage>
</organism>
<feature type="region of interest" description="Disordered" evidence="1">
    <location>
        <begin position="179"/>
        <end position="227"/>
    </location>
</feature>
<evidence type="ECO:0000313" key="2">
    <source>
        <dbReference type="EMBL" id="KAK6187939.1"/>
    </source>
</evidence>
<reference evidence="2 3" key="1">
    <citation type="submission" date="2024-01" db="EMBL/GenBank/DDBJ databases">
        <title>The genome of the rayed Mediterranean limpet Patella caerulea (Linnaeus, 1758).</title>
        <authorList>
            <person name="Anh-Thu Weber A."/>
            <person name="Halstead-Nussloch G."/>
        </authorList>
    </citation>
    <scope>NUCLEOTIDE SEQUENCE [LARGE SCALE GENOMIC DNA]</scope>
    <source>
        <strain evidence="2">AATW-2023a</strain>
        <tissue evidence="2">Whole specimen</tissue>
    </source>
</reference>
<keyword evidence="3" id="KW-1185">Reference proteome</keyword>
<dbReference type="EMBL" id="JAZGQO010000004">
    <property type="protein sequence ID" value="KAK6187939.1"/>
    <property type="molecule type" value="Genomic_DNA"/>
</dbReference>
<dbReference type="AlphaFoldDB" id="A0AAN8KBC5"/>
<feature type="compositionally biased region" description="Polar residues" evidence="1">
    <location>
        <begin position="254"/>
        <end position="291"/>
    </location>
</feature>
<feature type="region of interest" description="Disordered" evidence="1">
    <location>
        <begin position="247"/>
        <end position="291"/>
    </location>
</feature>
<sequence length="392" mass="44237">MDDATFDFYEDATVKRKEYDTISTLSTERANSGCDYGFDYESVVADSTRSNSIFSNQESILSLLCDQSQSVNPQKNKRKPRKDTPQIGMNYQNVQISNIPEDEVVYFGYEIARESAEEASSERLTPFPAGLTEADILSSSDREILKEADAILRNVKTNLNIRFQDLSSRLSDYNQACQQNSGQTLTENSHHTDDVDNLQNITSSSSTGDPQDTVKNEYLTESTNRSGVKYERLSECGRQPIDKWLADSKIGENSEPQNVQTITRPITTNKKPNAQQTGEPQNGKNQRNRTSVPVQVKSQAYYQNGELAVTVTSSDRRNPIGENVDVKITVIHKYSTNPSERKRTVCNKKKKGNKSLKPPADRNVVENRANWPEFNTTINEEAHKRYLSRHGI</sequence>
<feature type="compositionally biased region" description="Polar residues" evidence="1">
    <location>
        <begin position="197"/>
        <end position="210"/>
    </location>
</feature>
<name>A0AAN8KBC5_PATCE</name>
<proteinExistence type="predicted"/>
<evidence type="ECO:0000256" key="1">
    <source>
        <dbReference type="SAM" id="MobiDB-lite"/>
    </source>
</evidence>